<evidence type="ECO:0000256" key="1">
    <source>
        <dbReference type="ARBA" id="ARBA00010688"/>
    </source>
</evidence>
<evidence type="ECO:0000313" key="7">
    <source>
        <dbReference type="Proteomes" id="UP000823890"/>
    </source>
</evidence>
<evidence type="ECO:0000313" key="6">
    <source>
        <dbReference type="EMBL" id="HJC34572.1"/>
    </source>
</evidence>
<comment type="similarity">
    <text evidence="1 4">Belongs to the carbohydrate kinase PfkB family.</text>
</comment>
<evidence type="ECO:0000256" key="2">
    <source>
        <dbReference type="ARBA" id="ARBA00022679"/>
    </source>
</evidence>
<reference evidence="6" key="2">
    <citation type="submission" date="2021-04" db="EMBL/GenBank/DDBJ databases">
        <authorList>
            <person name="Gilroy R."/>
        </authorList>
    </citation>
    <scope>NUCLEOTIDE SEQUENCE</scope>
    <source>
        <strain evidence="6">ChiW19-954</strain>
    </source>
</reference>
<gene>
    <name evidence="6" type="ORF">H9758_08270</name>
</gene>
<comment type="caution">
    <text evidence="6">The sequence shown here is derived from an EMBL/GenBank/DDBJ whole genome shotgun (WGS) entry which is preliminary data.</text>
</comment>
<protein>
    <submittedName>
        <fullName evidence="6">Carbohydrate kinase family protein</fullName>
    </submittedName>
</protein>
<dbReference type="PANTHER" id="PTHR10584">
    <property type="entry name" value="SUGAR KINASE"/>
    <property type="match status" value="1"/>
</dbReference>
<reference evidence="6" key="1">
    <citation type="journal article" date="2021" name="PeerJ">
        <title>Extensive microbial diversity within the chicken gut microbiome revealed by metagenomics and culture.</title>
        <authorList>
            <person name="Gilroy R."/>
            <person name="Ravi A."/>
            <person name="Getino M."/>
            <person name="Pursley I."/>
            <person name="Horton D.L."/>
            <person name="Alikhan N.F."/>
            <person name="Baker D."/>
            <person name="Gharbi K."/>
            <person name="Hall N."/>
            <person name="Watson M."/>
            <person name="Adriaenssens E.M."/>
            <person name="Foster-Nyarko E."/>
            <person name="Jarju S."/>
            <person name="Secka A."/>
            <person name="Antonio M."/>
            <person name="Oren A."/>
            <person name="Chaudhuri R.R."/>
            <person name="La Ragione R."/>
            <person name="Hildebrand F."/>
            <person name="Pallen M.J."/>
        </authorList>
    </citation>
    <scope>NUCLEOTIDE SEQUENCE</scope>
    <source>
        <strain evidence="6">ChiW19-954</strain>
    </source>
</reference>
<proteinExistence type="inferred from homology"/>
<feature type="domain" description="Carbohydrate kinase PfkB" evidence="5">
    <location>
        <begin position="1"/>
        <end position="304"/>
    </location>
</feature>
<dbReference type="Gene3D" id="3.40.1190.20">
    <property type="match status" value="1"/>
</dbReference>
<dbReference type="GO" id="GO:0016301">
    <property type="term" value="F:kinase activity"/>
    <property type="evidence" value="ECO:0007669"/>
    <property type="project" value="UniProtKB-KW"/>
</dbReference>
<dbReference type="PANTHER" id="PTHR10584:SF166">
    <property type="entry name" value="RIBOKINASE"/>
    <property type="match status" value="1"/>
</dbReference>
<dbReference type="Proteomes" id="UP000823890">
    <property type="component" value="Unassembled WGS sequence"/>
</dbReference>
<dbReference type="GO" id="GO:0006796">
    <property type="term" value="P:phosphate-containing compound metabolic process"/>
    <property type="evidence" value="ECO:0007669"/>
    <property type="project" value="UniProtKB-ARBA"/>
</dbReference>
<keyword evidence="2 4" id="KW-0808">Transferase</keyword>
<evidence type="ECO:0000256" key="4">
    <source>
        <dbReference type="RuleBase" id="RU003704"/>
    </source>
</evidence>
<organism evidence="6 7">
    <name type="scientific">Candidatus Mediterraneibacter faecipullorum</name>
    <dbReference type="NCBI Taxonomy" id="2838670"/>
    <lineage>
        <taxon>Bacteria</taxon>
        <taxon>Bacillati</taxon>
        <taxon>Bacillota</taxon>
        <taxon>Clostridia</taxon>
        <taxon>Lachnospirales</taxon>
        <taxon>Lachnospiraceae</taxon>
        <taxon>Mediterraneibacter</taxon>
    </lineage>
</organism>
<sequence>MHNVIVIGDANVDIIVPYPRFLNEERTLVDYPNPELQGGGTSANTAVALSKLGVGTSFIGTVGNDQYGKYIRQDFEQSGVGISDLIVAPELNTVGVFAFIDETGERYLWGWPRVDQSFKVLDRDKIPFEKIRSADWVHSSGMCLVYDTSARSTIIEIFKEAYEAGVPTSFDLNLRVDNGVLDPEYEKAVREIIKYTRYLLGSGTDEFTYLGTERDWRKNAKSFVSADRTVIVRNGKDGSYGFSLKETKEVPAFRVTVEDTVGAGDVYNAGFIAACLEGKTLEQCLVMGNAVSGYTVTKKGARNSPNREELDMFMQKHMTE</sequence>
<dbReference type="InterPro" id="IPR002139">
    <property type="entry name" value="Ribo/fructo_kinase"/>
</dbReference>
<dbReference type="PRINTS" id="PR00990">
    <property type="entry name" value="RIBOKINASE"/>
</dbReference>
<dbReference type="AlphaFoldDB" id="A0A9D2STG4"/>
<dbReference type="InterPro" id="IPR002173">
    <property type="entry name" value="Carboh/pur_kinase_PfkB_CS"/>
</dbReference>
<dbReference type="InterPro" id="IPR029056">
    <property type="entry name" value="Ribokinase-like"/>
</dbReference>
<accession>A0A9D2STG4</accession>
<dbReference type="SUPFAM" id="SSF53613">
    <property type="entry name" value="Ribokinase-like"/>
    <property type="match status" value="1"/>
</dbReference>
<name>A0A9D2STG4_9FIRM</name>
<keyword evidence="3 4" id="KW-0418">Kinase</keyword>
<evidence type="ECO:0000256" key="3">
    <source>
        <dbReference type="ARBA" id="ARBA00022777"/>
    </source>
</evidence>
<dbReference type="PROSITE" id="PS00584">
    <property type="entry name" value="PFKB_KINASES_2"/>
    <property type="match status" value="1"/>
</dbReference>
<dbReference type="InterPro" id="IPR011611">
    <property type="entry name" value="PfkB_dom"/>
</dbReference>
<evidence type="ECO:0000259" key="5">
    <source>
        <dbReference type="Pfam" id="PF00294"/>
    </source>
</evidence>
<dbReference type="Pfam" id="PF00294">
    <property type="entry name" value="PfkB"/>
    <property type="match status" value="1"/>
</dbReference>
<dbReference type="EMBL" id="DWWO01000102">
    <property type="protein sequence ID" value="HJC34572.1"/>
    <property type="molecule type" value="Genomic_DNA"/>
</dbReference>
<dbReference type="CDD" id="cd01166">
    <property type="entry name" value="KdgK"/>
    <property type="match status" value="1"/>
</dbReference>